<name>A0AAV0PV82_9ROSI</name>
<protein>
    <recommendedName>
        <fullName evidence="3">DUF4219 domain-containing protein</fullName>
    </recommendedName>
</protein>
<gene>
    <name evidence="1" type="ORF">LITE_LOCUS40294</name>
</gene>
<keyword evidence="2" id="KW-1185">Reference proteome</keyword>
<evidence type="ECO:0000313" key="1">
    <source>
        <dbReference type="EMBL" id="CAI0475019.1"/>
    </source>
</evidence>
<proteinExistence type="predicted"/>
<dbReference type="Proteomes" id="UP001154282">
    <property type="component" value="Unassembled WGS sequence"/>
</dbReference>
<evidence type="ECO:0008006" key="3">
    <source>
        <dbReference type="Google" id="ProtNLM"/>
    </source>
</evidence>
<dbReference type="AlphaFoldDB" id="A0AAV0PV82"/>
<accession>A0AAV0PV82</accession>
<comment type="caution">
    <text evidence="1">The sequence shown here is derived from an EMBL/GenBank/DDBJ whole genome shotgun (WGS) entry which is preliminary data.</text>
</comment>
<reference evidence="1" key="1">
    <citation type="submission" date="2022-08" db="EMBL/GenBank/DDBJ databases">
        <authorList>
            <person name="Gutierrez-Valencia J."/>
        </authorList>
    </citation>
    <scope>NUCLEOTIDE SEQUENCE</scope>
</reference>
<organism evidence="1 2">
    <name type="scientific">Linum tenue</name>
    <dbReference type="NCBI Taxonomy" id="586396"/>
    <lineage>
        <taxon>Eukaryota</taxon>
        <taxon>Viridiplantae</taxon>
        <taxon>Streptophyta</taxon>
        <taxon>Embryophyta</taxon>
        <taxon>Tracheophyta</taxon>
        <taxon>Spermatophyta</taxon>
        <taxon>Magnoliopsida</taxon>
        <taxon>eudicotyledons</taxon>
        <taxon>Gunneridae</taxon>
        <taxon>Pentapetalae</taxon>
        <taxon>rosids</taxon>
        <taxon>fabids</taxon>
        <taxon>Malpighiales</taxon>
        <taxon>Linaceae</taxon>
        <taxon>Linum</taxon>
    </lineage>
</organism>
<evidence type="ECO:0000313" key="2">
    <source>
        <dbReference type="Proteomes" id="UP001154282"/>
    </source>
</evidence>
<dbReference type="EMBL" id="CAMGYJ010000009">
    <property type="protein sequence ID" value="CAI0475019.1"/>
    <property type="molecule type" value="Genomic_DNA"/>
</dbReference>
<feature type="non-terminal residue" evidence="1">
    <location>
        <position position="61"/>
    </location>
</feature>
<sequence>MSENGSLAQVCIPKFDGDYDHWSLVMENFLRSQEYWGVVSEGYKEPTPTEELSPVDAKSLG</sequence>